<protein>
    <submittedName>
        <fullName evidence="2">Uncharacterized protein</fullName>
    </submittedName>
</protein>
<evidence type="ECO:0000313" key="3">
    <source>
        <dbReference type="Proteomes" id="UP000220210"/>
    </source>
</evidence>
<dbReference type="RefSeq" id="WP_086877700.1">
    <property type="nucleotide sequence ID" value="NZ_NTSO01000002.1"/>
</dbReference>
<keyword evidence="1" id="KW-0472">Membrane</keyword>
<evidence type="ECO:0000256" key="1">
    <source>
        <dbReference type="SAM" id="Phobius"/>
    </source>
</evidence>
<evidence type="ECO:0000313" key="2">
    <source>
        <dbReference type="EMBL" id="PFF51936.1"/>
    </source>
</evidence>
<keyword evidence="1" id="KW-1133">Transmembrane helix</keyword>
<proteinExistence type="predicted"/>
<sequence length="135" mass="15482">MVRNSNDTVEAGMIFFACMIVFASVIVGYLFLTKLLDEENKKIEYKHEQSHKNAEISEDLIAKELNTEKKKFILSDRGGKVLGESYSSSWINKDLSGNVKTDDGEYIVYFDTEQVKKEDVEMYKPVKIKKIVKEG</sequence>
<feature type="transmembrane region" description="Helical" evidence="1">
    <location>
        <begin position="12"/>
        <end position="32"/>
    </location>
</feature>
<keyword evidence="1" id="KW-0812">Transmembrane</keyword>
<gene>
    <name evidence="2" type="ORF">CN357_04395</name>
</gene>
<dbReference type="AlphaFoldDB" id="A0A9X6W2Y0"/>
<reference evidence="2 3" key="1">
    <citation type="submission" date="2017-09" db="EMBL/GenBank/DDBJ databases">
        <title>Large-scale bioinformatics analysis of Bacillus genomes uncovers conserved roles of natural products in bacterial physiology.</title>
        <authorList>
            <consortium name="Agbiome Team Llc"/>
            <person name="Bleich R.M."/>
            <person name="Kirk G.J."/>
            <person name="Santa Maria K.C."/>
            <person name="Allen S.E."/>
            <person name="Farag S."/>
            <person name="Shank E.A."/>
            <person name="Bowers A."/>
        </authorList>
    </citation>
    <scope>NUCLEOTIDE SEQUENCE [LARGE SCALE GENOMIC DNA]</scope>
    <source>
        <strain evidence="2 3">AFS020204</strain>
    </source>
</reference>
<name>A0A9X6W2Y0_BACCE</name>
<dbReference type="Proteomes" id="UP000220210">
    <property type="component" value="Unassembled WGS sequence"/>
</dbReference>
<organism evidence="2 3">
    <name type="scientific">Bacillus cereus</name>
    <dbReference type="NCBI Taxonomy" id="1396"/>
    <lineage>
        <taxon>Bacteria</taxon>
        <taxon>Bacillati</taxon>
        <taxon>Bacillota</taxon>
        <taxon>Bacilli</taxon>
        <taxon>Bacillales</taxon>
        <taxon>Bacillaceae</taxon>
        <taxon>Bacillus</taxon>
        <taxon>Bacillus cereus group</taxon>
    </lineage>
</organism>
<dbReference type="EMBL" id="NTSO01000002">
    <property type="protein sequence ID" value="PFF51936.1"/>
    <property type="molecule type" value="Genomic_DNA"/>
</dbReference>
<comment type="caution">
    <text evidence="2">The sequence shown here is derived from an EMBL/GenBank/DDBJ whole genome shotgun (WGS) entry which is preliminary data.</text>
</comment>
<accession>A0A9X6W2Y0</accession>